<dbReference type="InterPro" id="IPR046342">
    <property type="entry name" value="CBS_dom_sf"/>
</dbReference>
<dbReference type="PROSITE" id="PS51371">
    <property type="entry name" value="CBS"/>
    <property type="match status" value="2"/>
</dbReference>
<sequence>MLTVIDMMTPAPLTLSIKHTINDAKRLMDSKRIRHVPIVSDDNRLQGLVTQRDVLAAQSSSLEKSLSDNDPMQATLDRLLDRSLYTVAPTAGLKSAALYMQKHKIGCLPVVQHDKLVGIITDSDFVAIAITLIELQEEAEPLELEDSDDAA</sequence>
<evidence type="ECO:0000313" key="5">
    <source>
        <dbReference type="Proteomes" id="UP001149821"/>
    </source>
</evidence>
<evidence type="ECO:0000313" key="4">
    <source>
        <dbReference type="EMBL" id="MDD1784205.1"/>
    </source>
</evidence>
<dbReference type="RefSeq" id="WP_274145987.1">
    <property type="nucleotide sequence ID" value="NZ_JAJUBB010000031.1"/>
</dbReference>
<feature type="domain" description="CBS" evidence="3">
    <location>
        <begin position="80"/>
        <end position="135"/>
    </location>
</feature>
<dbReference type="EMBL" id="JAJUBB010000031">
    <property type="protein sequence ID" value="MDD1784205.1"/>
    <property type="molecule type" value="Genomic_DNA"/>
</dbReference>
<dbReference type="PANTHER" id="PTHR43080">
    <property type="entry name" value="CBS DOMAIN-CONTAINING PROTEIN CBSX3, MITOCHONDRIAL"/>
    <property type="match status" value="1"/>
</dbReference>
<evidence type="ECO:0000259" key="3">
    <source>
        <dbReference type="PROSITE" id="PS51371"/>
    </source>
</evidence>
<dbReference type="InterPro" id="IPR000644">
    <property type="entry name" value="CBS_dom"/>
</dbReference>
<dbReference type="SMART" id="SM00116">
    <property type="entry name" value="CBS"/>
    <property type="match status" value="2"/>
</dbReference>
<gene>
    <name evidence="4" type="ORF">LRP49_23805</name>
</gene>
<dbReference type="PANTHER" id="PTHR43080:SF2">
    <property type="entry name" value="CBS DOMAIN-CONTAINING PROTEIN"/>
    <property type="match status" value="1"/>
</dbReference>
<dbReference type="Pfam" id="PF00571">
    <property type="entry name" value="CBS"/>
    <property type="match status" value="2"/>
</dbReference>
<dbReference type="CDD" id="cd04584">
    <property type="entry name" value="CBS_pair_AcuB_like"/>
    <property type="match status" value="1"/>
</dbReference>
<evidence type="ECO:0000256" key="2">
    <source>
        <dbReference type="PROSITE-ProRule" id="PRU00703"/>
    </source>
</evidence>
<dbReference type="Gene3D" id="3.10.580.10">
    <property type="entry name" value="CBS-domain"/>
    <property type="match status" value="1"/>
</dbReference>
<feature type="domain" description="CBS" evidence="3">
    <location>
        <begin position="8"/>
        <end position="65"/>
    </location>
</feature>
<organism evidence="4 5">
    <name type="scientific">Enterovibrio qingdaonensis</name>
    <dbReference type="NCBI Taxonomy" id="2899818"/>
    <lineage>
        <taxon>Bacteria</taxon>
        <taxon>Pseudomonadati</taxon>
        <taxon>Pseudomonadota</taxon>
        <taxon>Gammaproteobacteria</taxon>
        <taxon>Vibrionales</taxon>
        <taxon>Vibrionaceae</taxon>
        <taxon>Enterovibrio</taxon>
    </lineage>
</organism>
<dbReference type="InterPro" id="IPR051257">
    <property type="entry name" value="Diverse_CBS-Domain"/>
</dbReference>
<accession>A0ABT5QTA4</accession>
<evidence type="ECO:0000256" key="1">
    <source>
        <dbReference type="ARBA" id="ARBA00023122"/>
    </source>
</evidence>
<dbReference type="SUPFAM" id="SSF54631">
    <property type="entry name" value="CBS-domain pair"/>
    <property type="match status" value="1"/>
</dbReference>
<proteinExistence type="predicted"/>
<keyword evidence="1 2" id="KW-0129">CBS domain</keyword>
<keyword evidence="5" id="KW-1185">Reference proteome</keyword>
<protein>
    <submittedName>
        <fullName evidence="4">CBS domain-containing protein</fullName>
    </submittedName>
</protein>
<dbReference type="Proteomes" id="UP001149821">
    <property type="component" value="Unassembled WGS sequence"/>
</dbReference>
<comment type="caution">
    <text evidence="4">The sequence shown here is derived from an EMBL/GenBank/DDBJ whole genome shotgun (WGS) entry which is preliminary data.</text>
</comment>
<name>A0ABT5QTA4_9GAMM</name>
<reference evidence="4" key="1">
    <citation type="submission" date="2021-12" db="EMBL/GenBank/DDBJ databases">
        <title>Enterovibrio ZSDZ35 sp. nov. and Enterovibrio ZSDZ42 sp. nov., isolated from coastal seawater in Qingdao.</title>
        <authorList>
            <person name="Zhang P."/>
        </authorList>
    </citation>
    <scope>NUCLEOTIDE SEQUENCE</scope>
    <source>
        <strain evidence="4">ZSDZ35</strain>
    </source>
</reference>